<comment type="subcellular location">
    <subcellularLocation>
        <location evidence="4">Secreted</location>
    </subcellularLocation>
</comment>
<dbReference type="InterPro" id="IPR050955">
    <property type="entry name" value="Plant_Biomass_Hydrol_Est"/>
</dbReference>
<organism evidence="5 6">
    <name type="scientific">Thielaviopsis punctulata</name>
    <dbReference type="NCBI Taxonomy" id="72032"/>
    <lineage>
        <taxon>Eukaryota</taxon>
        <taxon>Fungi</taxon>
        <taxon>Dikarya</taxon>
        <taxon>Ascomycota</taxon>
        <taxon>Pezizomycotina</taxon>
        <taxon>Sordariomycetes</taxon>
        <taxon>Hypocreomycetidae</taxon>
        <taxon>Microascales</taxon>
        <taxon>Ceratocystidaceae</taxon>
        <taxon>Thielaviopsis</taxon>
    </lineage>
</organism>
<dbReference type="PANTHER" id="PTHR43037:SF5">
    <property type="entry name" value="FERULOYL ESTERASE"/>
    <property type="match status" value="1"/>
</dbReference>
<dbReference type="InterPro" id="IPR029058">
    <property type="entry name" value="AB_hydrolase_fold"/>
</dbReference>
<evidence type="ECO:0000256" key="4">
    <source>
        <dbReference type="RuleBase" id="RU367147"/>
    </source>
</evidence>
<comment type="similarity">
    <text evidence="4">Belongs to the carbohydrate esterase 1 (CE1) family.</text>
</comment>
<dbReference type="EC" id="3.1.1.-" evidence="4"/>
<dbReference type="NCBIfam" id="TIGR01840">
    <property type="entry name" value="esterase_phb"/>
    <property type="match status" value="1"/>
</dbReference>
<keyword evidence="4" id="KW-0624">Polysaccharide degradation</keyword>
<feature type="non-terminal residue" evidence="5">
    <location>
        <position position="1"/>
    </location>
</feature>
<dbReference type="Proteomes" id="UP000033483">
    <property type="component" value="Unassembled WGS sequence"/>
</dbReference>
<evidence type="ECO:0000256" key="3">
    <source>
        <dbReference type="ARBA" id="ARBA00022801"/>
    </source>
</evidence>
<dbReference type="GO" id="GO:0052689">
    <property type="term" value="F:carboxylic ester hydrolase activity"/>
    <property type="evidence" value="ECO:0007669"/>
    <property type="project" value="UniProtKB-KW"/>
</dbReference>
<sequence>LLILYPYALRPSLFILYLNIRFSTPTTTTIIMKFFSAAGVLASLLSLASAAGLTKVNNFGSNPTNAQMYTYVPDNVSASPQLVLVIHYCGGTAQAMYSNTDWKRYADQYGFVLVFPQTPNSNGCWDVSSRATLIRDGGGDSTSIANMVKYAVKQHKVNTSKMYVTGTSSGAMMTNVMAATYPDMFAGASSYAGVAAGCFYTGTVAGWNSTCSQGKSVHTQEQWAATARAMDPGYTGSRPTMLIYHGTDDTTINPQNQFEAIKQWTGIFGYSTTPSQTLPGSPGPVWTTRVYGPKVRGITGAGVTHAITMQVANDMAVWNMV</sequence>
<name>A0A0F4ZGN0_9PEZI</name>
<keyword evidence="3 4" id="KW-0378">Hydrolase</keyword>
<dbReference type="SUPFAM" id="SSF53474">
    <property type="entry name" value="alpha/beta-Hydrolases"/>
    <property type="match status" value="2"/>
</dbReference>
<keyword evidence="1 4" id="KW-0719">Serine esterase</keyword>
<evidence type="ECO:0000313" key="6">
    <source>
        <dbReference type="Proteomes" id="UP000033483"/>
    </source>
</evidence>
<dbReference type="PANTHER" id="PTHR43037">
    <property type="entry name" value="UNNAMED PRODUCT-RELATED"/>
    <property type="match status" value="1"/>
</dbReference>
<reference evidence="5 6" key="1">
    <citation type="submission" date="2015-03" db="EMBL/GenBank/DDBJ databases">
        <authorList>
            <person name="Radwan O."/>
            <person name="Al-Naeli F.A."/>
            <person name="Rendon G.A."/>
            <person name="Fields C."/>
        </authorList>
    </citation>
    <scope>NUCLEOTIDE SEQUENCE [LARGE SCALE GENOMIC DNA]</scope>
    <source>
        <strain evidence="5">CR-DP1</strain>
    </source>
</reference>
<dbReference type="AlphaFoldDB" id="A0A0F4ZGN0"/>
<accession>A0A0F4ZGN0</accession>
<keyword evidence="2" id="KW-0732">Signal</keyword>
<proteinExistence type="inferred from homology"/>
<protein>
    <recommendedName>
        <fullName evidence="4">Carboxylic ester hydrolase</fullName>
        <ecNumber evidence="4">3.1.1.-</ecNumber>
    </recommendedName>
</protein>
<keyword evidence="4" id="KW-0119">Carbohydrate metabolism</keyword>
<dbReference type="InterPro" id="IPR010126">
    <property type="entry name" value="Esterase_phb"/>
</dbReference>
<keyword evidence="4" id="KW-0964">Secreted</keyword>
<evidence type="ECO:0000313" key="5">
    <source>
        <dbReference type="EMBL" id="KKA29266.1"/>
    </source>
</evidence>
<evidence type="ECO:0000256" key="2">
    <source>
        <dbReference type="ARBA" id="ARBA00022729"/>
    </source>
</evidence>
<comment type="function">
    <text evidence="4">Esterase involved in the hydrolysis of xylan, a major structural heterogeneous polysaccharide found in plant biomass representing the second most abundant polysaccharide in the biosphere, after cellulose.</text>
</comment>
<dbReference type="GO" id="GO:0045493">
    <property type="term" value="P:xylan catabolic process"/>
    <property type="evidence" value="ECO:0007669"/>
    <property type="project" value="UniProtKB-UniRule"/>
</dbReference>
<dbReference type="GO" id="GO:0005576">
    <property type="term" value="C:extracellular region"/>
    <property type="evidence" value="ECO:0007669"/>
    <property type="project" value="UniProtKB-SubCell"/>
</dbReference>
<comment type="caution">
    <text evidence="5">The sequence shown here is derived from an EMBL/GenBank/DDBJ whole genome shotgun (WGS) entry which is preliminary data.</text>
</comment>
<dbReference type="Pfam" id="PF10503">
    <property type="entry name" value="Esterase_PHB"/>
    <property type="match status" value="1"/>
</dbReference>
<dbReference type="Gene3D" id="3.40.50.1820">
    <property type="entry name" value="alpha/beta hydrolase"/>
    <property type="match status" value="1"/>
</dbReference>
<dbReference type="OrthoDB" id="2425929at2759"/>
<dbReference type="EMBL" id="LAEV01000930">
    <property type="protein sequence ID" value="KKA29266.1"/>
    <property type="molecule type" value="Genomic_DNA"/>
</dbReference>
<evidence type="ECO:0000256" key="1">
    <source>
        <dbReference type="ARBA" id="ARBA00022487"/>
    </source>
</evidence>
<gene>
    <name evidence="5" type="ORF">TD95_004297</name>
</gene>
<keyword evidence="6" id="KW-1185">Reference proteome</keyword>